<gene>
    <name evidence="2" type="primary">cas5u6u</name>
    <name evidence="2" type="ORF">J5A65_11765</name>
</gene>
<keyword evidence="3" id="KW-1185">Reference proteome</keyword>
<dbReference type="RefSeq" id="WP_212322180.1">
    <property type="nucleotide sequence ID" value="NZ_AP024463.1"/>
</dbReference>
<dbReference type="InterPro" id="IPR019089">
    <property type="entry name" value="Cas_GSU0054"/>
</dbReference>
<protein>
    <submittedName>
        <fullName evidence="2">Type I-U CRISPR-associated protein Cas5/Cas6</fullName>
    </submittedName>
</protein>
<feature type="compositionally biased region" description="Low complexity" evidence="1">
    <location>
        <begin position="198"/>
        <end position="212"/>
    </location>
</feature>
<evidence type="ECO:0000313" key="3">
    <source>
        <dbReference type="Proteomes" id="UP000678513"/>
    </source>
</evidence>
<feature type="region of interest" description="Disordered" evidence="1">
    <location>
        <begin position="195"/>
        <end position="217"/>
    </location>
</feature>
<organism evidence="2 3">
    <name type="scientific">Arachnia rubra</name>
    <dbReference type="NCBI Taxonomy" id="1547448"/>
    <lineage>
        <taxon>Bacteria</taxon>
        <taxon>Bacillati</taxon>
        <taxon>Actinomycetota</taxon>
        <taxon>Actinomycetes</taxon>
        <taxon>Propionibacteriales</taxon>
        <taxon>Propionibacteriaceae</taxon>
        <taxon>Arachnia</taxon>
    </lineage>
</organism>
<dbReference type="Proteomes" id="UP000678513">
    <property type="component" value="Chromosome"/>
</dbReference>
<evidence type="ECO:0000256" key="1">
    <source>
        <dbReference type="SAM" id="MobiDB-lite"/>
    </source>
</evidence>
<evidence type="ECO:0000313" key="2">
    <source>
        <dbReference type="EMBL" id="QUC07599.1"/>
    </source>
</evidence>
<proteinExistence type="predicted"/>
<sequence length="470" mass="51751">MPICLDICLMGERYDAGDGEDPRSPEWPPHPARVFAALRSVAKSYELTPLQQLEQLPPPLIHAIVLAPHSRSRTYVVTNATSEKGGNQNHPGHKSNNLKERVSSFPADPRVQFLWTDDVEISDEALAGLDDLARRVPYLGRSTSPVILAFRRAAEIEPLPGLDILEPTDRGQEEISLRVPFPGFLDELEALHESDQPSWQASRARARQSYRVQRPDSGVRAPKAITSDYPDLVILRFIGRHPPGNLVGRFTAALRSKVLSQTQNPLPPALHGHGFDGHPHVAYLGLPFAGFEHADGRLVALAVAIPGLGQAERRRILRGILGADPDRIVELRVPGFNHPFELRYSPSDPLPRSATAGRWIRPARRWVSATPLVLDRYPKNGDLTAAVSLSFEQAGLPVPIGIELSTQPLTHGAVRLAPDELPQRAHGRLYRHVRVTFEQPVEGPVLAGAGRYFGVGLFAPEFGGENDDRQ</sequence>
<accession>A0ABX7Y359</accession>
<dbReference type="Pfam" id="PF09609">
    <property type="entry name" value="Cas_GSU0054"/>
    <property type="match status" value="2"/>
</dbReference>
<name>A0ABX7Y359_9ACTN</name>
<dbReference type="NCBIfam" id="TIGR02165">
    <property type="entry name" value="cas5_6_GSU0054"/>
    <property type="match status" value="1"/>
</dbReference>
<dbReference type="EMBL" id="CP072384">
    <property type="protein sequence ID" value="QUC07599.1"/>
    <property type="molecule type" value="Genomic_DNA"/>
</dbReference>
<feature type="region of interest" description="Disordered" evidence="1">
    <location>
        <begin position="80"/>
        <end position="100"/>
    </location>
</feature>
<feature type="compositionally biased region" description="Polar residues" evidence="1">
    <location>
        <begin position="80"/>
        <end position="90"/>
    </location>
</feature>
<reference evidence="2 3" key="1">
    <citation type="submission" date="2021-03" db="EMBL/GenBank/DDBJ databases">
        <title>Human Oral Microbial Genomes.</title>
        <authorList>
            <person name="Johnston C.D."/>
            <person name="Chen T."/>
            <person name="Dewhirst F.E."/>
        </authorList>
    </citation>
    <scope>NUCLEOTIDE SEQUENCE [LARGE SCALE GENOMIC DNA]</scope>
    <source>
        <strain evidence="2 3">DSMZ 100122</strain>
    </source>
</reference>